<feature type="transmembrane region" description="Helical" evidence="2">
    <location>
        <begin position="116"/>
        <end position="136"/>
    </location>
</feature>
<feature type="compositionally biased region" description="Acidic residues" evidence="1">
    <location>
        <begin position="156"/>
        <end position="166"/>
    </location>
</feature>
<organism evidence="3 4">
    <name type="scientific">Schizopora paradoxa</name>
    <dbReference type="NCBI Taxonomy" id="27342"/>
    <lineage>
        <taxon>Eukaryota</taxon>
        <taxon>Fungi</taxon>
        <taxon>Dikarya</taxon>
        <taxon>Basidiomycota</taxon>
        <taxon>Agaricomycotina</taxon>
        <taxon>Agaricomycetes</taxon>
        <taxon>Hymenochaetales</taxon>
        <taxon>Schizoporaceae</taxon>
        <taxon>Schizopora</taxon>
    </lineage>
</organism>
<dbReference type="AlphaFoldDB" id="A0A0H2R5B1"/>
<accession>A0A0H2R5B1</accession>
<feature type="transmembrane region" description="Helical" evidence="2">
    <location>
        <begin position="177"/>
        <end position="199"/>
    </location>
</feature>
<gene>
    <name evidence="3" type="ORF">SCHPADRAFT_911520</name>
</gene>
<dbReference type="InParanoid" id="A0A0H2R5B1"/>
<feature type="compositionally biased region" description="Polar residues" evidence="1">
    <location>
        <begin position="83"/>
        <end position="92"/>
    </location>
</feature>
<proteinExistence type="predicted"/>
<keyword evidence="2" id="KW-0812">Transmembrane</keyword>
<dbReference type="EMBL" id="KQ086467">
    <property type="protein sequence ID" value="KLO04668.1"/>
    <property type="molecule type" value="Genomic_DNA"/>
</dbReference>
<reference evidence="3 4" key="1">
    <citation type="submission" date="2015-04" db="EMBL/GenBank/DDBJ databases">
        <title>Complete genome sequence of Schizopora paradoxa KUC8140, a cosmopolitan wood degrader in East Asia.</title>
        <authorList>
            <consortium name="DOE Joint Genome Institute"/>
            <person name="Min B."/>
            <person name="Park H."/>
            <person name="Jang Y."/>
            <person name="Kim J.-J."/>
            <person name="Kim K.H."/>
            <person name="Pangilinan J."/>
            <person name="Lipzen A."/>
            <person name="Riley R."/>
            <person name="Grigoriev I.V."/>
            <person name="Spatafora J.W."/>
            <person name="Choi I.-G."/>
        </authorList>
    </citation>
    <scope>NUCLEOTIDE SEQUENCE [LARGE SCALE GENOMIC DNA]</scope>
    <source>
        <strain evidence="3 4">KUC8140</strain>
    </source>
</reference>
<keyword evidence="2" id="KW-0472">Membrane</keyword>
<evidence type="ECO:0000256" key="2">
    <source>
        <dbReference type="SAM" id="Phobius"/>
    </source>
</evidence>
<dbReference type="OrthoDB" id="2596855at2759"/>
<evidence type="ECO:0000313" key="4">
    <source>
        <dbReference type="Proteomes" id="UP000053477"/>
    </source>
</evidence>
<feature type="region of interest" description="Disordered" evidence="1">
    <location>
        <begin position="337"/>
        <end position="369"/>
    </location>
</feature>
<name>A0A0H2R5B1_9AGAM</name>
<keyword evidence="4" id="KW-1185">Reference proteome</keyword>
<feature type="region of interest" description="Disordered" evidence="1">
    <location>
        <begin position="297"/>
        <end position="322"/>
    </location>
</feature>
<feature type="region of interest" description="Disordered" evidence="1">
    <location>
        <begin position="146"/>
        <end position="169"/>
    </location>
</feature>
<evidence type="ECO:0000256" key="1">
    <source>
        <dbReference type="SAM" id="MobiDB-lite"/>
    </source>
</evidence>
<protein>
    <submittedName>
        <fullName evidence="3">Uncharacterized protein</fullName>
    </submittedName>
</protein>
<feature type="compositionally biased region" description="Low complexity" evidence="1">
    <location>
        <begin position="65"/>
        <end position="82"/>
    </location>
</feature>
<feature type="compositionally biased region" description="Polar residues" evidence="1">
    <location>
        <begin position="1"/>
        <end position="11"/>
    </location>
</feature>
<feature type="region of interest" description="Disordered" evidence="1">
    <location>
        <begin position="1"/>
        <end position="92"/>
    </location>
</feature>
<feature type="compositionally biased region" description="Polar residues" evidence="1">
    <location>
        <begin position="299"/>
        <end position="312"/>
    </location>
</feature>
<dbReference type="Proteomes" id="UP000053477">
    <property type="component" value="Unassembled WGS sequence"/>
</dbReference>
<evidence type="ECO:0000313" key="3">
    <source>
        <dbReference type="EMBL" id="KLO04668.1"/>
    </source>
</evidence>
<feature type="compositionally biased region" description="Low complexity" evidence="1">
    <location>
        <begin position="146"/>
        <end position="155"/>
    </location>
</feature>
<keyword evidence="2" id="KW-1133">Transmembrane helix</keyword>
<feature type="compositionally biased region" description="Basic and acidic residues" evidence="1">
    <location>
        <begin position="313"/>
        <end position="322"/>
    </location>
</feature>
<sequence>MASNAESSMSRNVEEEGARPQAGSLPRKRGEIGFTENVDLEAGRGETVAEESSLPERHPADTQLSPSQTTPPSNDPPSTDTPAQTSDASSTTKIPKNKLITFFEKTRFGGITIGSFIRLFIQLAFLGGTLAAWIIITQHLLHGSPNFSSSPPSNSEQDENDDDDDNSGSSLGGSASIFVHVTFALAVLGQLIFLERCVFHMRAQRYAFKHPGATLPTSRTSGRTGMGFAPWNRPSLPTYAAALAQSGLGTGDVEDNLIAIPPPPAYGNTRGSTLLLRGFLRNSLRAGISDRDSQHRLSVFSQRSSRPVSYHSQDGDAAERSDAQRAIRLAETLQQLEEANGSAAESESRTQTSGRDGDLEGTNARSSTS</sequence>
<dbReference type="STRING" id="27342.A0A0H2R5B1"/>